<dbReference type="EMBL" id="AMCI01004790">
    <property type="protein sequence ID" value="EJW97384.1"/>
    <property type="molecule type" value="Genomic_DNA"/>
</dbReference>
<proteinExistence type="predicted"/>
<evidence type="ECO:0000313" key="1">
    <source>
        <dbReference type="EMBL" id="EJW97384.1"/>
    </source>
</evidence>
<protein>
    <submittedName>
        <fullName evidence="1">Uncharacterized protein</fullName>
    </submittedName>
</protein>
<organism evidence="1">
    <name type="scientific">gut metagenome</name>
    <dbReference type="NCBI Taxonomy" id="749906"/>
    <lineage>
        <taxon>unclassified sequences</taxon>
        <taxon>metagenomes</taxon>
        <taxon>organismal metagenomes</taxon>
    </lineage>
</organism>
<gene>
    <name evidence="1" type="ORF">EVA_14507</name>
</gene>
<reference evidence="1" key="1">
    <citation type="journal article" date="2012" name="PLoS ONE">
        <title>Gene sets for utilization of primary and secondary nutrition supplies in the distal gut of endangered iberian lynx.</title>
        <authorList>
            <person name="Alcaide M."/>
            <person name="Messina E."/>
            <person name="Richter M."/>
            <person name="Bargiela R."/>
            <person name="Peplies J."/>
            <person name="Huws S.A."/>
            <person name="Newbold C.J."/>
            <person name="Golyshin P.N."/>
            <person name="Simon M.A."/>
            <person name="Lopez G."/>
            <person name="Yakimov M.M."/>
            <person name="Ferrer M."/>
        </authorList>
    </citation>
    <scope>NUCLEOTIDE SEQUENCE</scope>
</reference>
<name>J9GDC5_9ZZZZ</name>
<accession>J9GDC5</accession>
<dbReference type="AlphaFoldDB" id="J9GDC5"/>
<comment type="caution">
    <text evidence="1">The sequence shown here is derived from an EMBL/GenBank/DDBJ whole genome shotgun (WGS) entry which is preliminary data.</text>
</comment>
<sequence length="63" mass="7360">MVYSSIESPREISRSRLRSFKKTAACLSFSEDTSLKLFWMRRMTSTLPIRLNNRMNSATGKNR</sequence>